<dbReference type="Pfam" id="PF00831">
    <property type="entry name" value="Ribosomal_L29"/>
    <property type="match status" value="1"/>
</dbReference>
<evidence type="ECO:0000313" key="7">
    <source>
        <dbReference type="Proteomes" id="UP000178450"/>
    </source>
</evidence>
<proteinExistence type="inferred from homology"/>
<dbReference type="Gene3D" id="1.10.287.310">
    <property type="match status" value="1"/>
</dbReference>
<gene>
    <name evidence="5" type="primary">rpmC</name>
    <name evidence="6" type="ORF">A2209_03830</name>
</gene>
<dbReference type="HAMAP" id="MF_00374">
    <property type="entry name" value="Ribosomal_uL29"/>
    <property type="match status" value="1"/>
</dbReference>
<dbReference type="GO" id="GO:0003735">
    <property type="term" value="F:structural constituent of ribosome"/>
    <property type="evidence" value="ECO:0007669"/>
    <property type="project" value="InterPro"/>
</dbReference>
<dbReference type="InterPro" id="IPR001854">
    <property type="entry name" value="Ribosomal_uL29"/>
</dbReference>
<evidence type="ECO:0000313" key="6">
    <source>
        <dbReference type="EMBL" id="OGK64417.1"/>
    </source>
</evidence>
<accession>A0A1F7K980</accession>
<name>A0A1F7K980_9BACT</name>
<dbReference type="GO" id="GO:0006412">
    <property type="term" value="P:translation"/>
    <property type="evidence" value="ECO:0007669"/>
    <property type="project" value="UniProtKB-UniRule"/>
</dbReference>
<dbReference type="GO" id="GO:1990904">
    <property type="term" value="C:ribonucleoprotein complex"/>
    <property type="evidence" value="ECO:0007669"/>
    <property type="project" value="UniProtKB-KW"/>
</dbReference>
<dbReference type="EMBL" id="MGBG01000021">
    <property type="protein sequence ID" value="OGK64417.1"/>
    <property type="molecule type" value="Genomic_DNA"/>
</dbReference>
<evidence type="ECO:0000256" key="2">
    <source>
        <dbReference type="ARBA" id="ARBA00022980"/>
    </source>
</evidence>
<evidence type="ECO:0000256" key="1">
    <source>
        <dbReference type="ARBA" id="ARBA00009254"/>
    </source>
</evidence>
<sequence length="86" mass="9703">MSKQKLIQTSQLRKKSPKELLKLLQETQLSKSQDALAMITKRSKNVNLLKPSKITIARIKTVLAEKRELAKLEVASNTGKTKTKND</sequence>
<dbReference type="AlphaFoldDB" id="A0A1F7K980"/>
<dbReference type="SUPFAM" id="SSF46561">
    <property type="entry name" value="Ribosomal protein L29 (L29p)"/>
    <property type="match status" value="1"/>
</dbReference>
<evidence type="ECO:0000256" key="4">
    <source>
        <dbReference type="ARBA" id="ARBA00035204"/>
    </source>
</evidence>
<keyword evidence="2 5" id="KW-0689">Ribosomal protein</keyword>
<reference evidence="6 7" key="1">
    <citation type="journal article" date="2016" name="Nat. Commun.">
        <title>Thousands of microbial genomes shed light on interconnected biogeochemical processes in an aquifer system.</title>
        <authorList>
            <person name="Anantharaman K."/>
            <person name="Brown C.T."/>
            <person name="Hug L.A."/>
            <person name="Sharon I."/>
            <person name="Castelle C.J."/>
            <person name="Probst A.J."/>
            <person name="Thomas B.C."/>
            <person name="Singh A."/>
            <person name="Wilkins M.J."/>
            <person name="Karaoz U."/>
            <person name="Brodie E.L."/>
            <person name="Williams K.H."/>
            <person name="Hubbard S.S."/>
            <person name="Banfield J.F."/>
        </authorList>
    </citation>
    <scope>NUCLEOTIDE SEQUENCE [LARGE SCALE GENOMIC DNA]</scope>
</reference>
<keyword evidence="3 5" id="KW-0687">Ribonucleoprotein</keyword>
<protein>
    <recommendedName>
        <fullName evidence="4 5">Large ribosomal subunit protein uL29</fullName>
    </recommendedName>
</protein>
<dbReference type="GO" id="GO:0005840">
    <property type="term" value="C:ribosome"/>
    <property type="evidence" value="ECO:0007669"/>
    <property type="project" value="UniProtKB-KW"/>
</dbReference>
<dbReference type="InterPro" id="IPR036049">
    <property type="entry name" value="Ribosomal_uL29_sf"/>
</dbReference>
<comment type="similarity">
    <text evidence="1 5">Belongs to the universal ribosomal protein uL29 family.</text>
</comment>
<dbReference type="Proteomes" id="UP000178450">
    <property type="component" value="Unassembled WGS sequence"/>
</dbReference>
<evidence type="ECO:0000256" key="5">
    <source>
        <dbReference type="HAMAP-Rule" id="MF_00374"/>
    </source>
</evidence>
<evidence type="ECO:0000256" key="3">
    <source>
        <dbReference type="ARBA" id="ARBA00023274"/>
    </source>
</evidence>
<organism evidence="6 7">
    <name type="scientific">Candidatus Roizmanbacteria bacterium RIFOXYA1_FULL_41_12</name>
    <dbReference type="NCBI Taxonomy" id="1802082"/>
    <lineage>
        <taxon>Bacteria</taxon>
        <taxon>Candidatus Roizmaniibacteriota</taxon>
    </lineage>
</organism>
<comment type="caution">
    <text evidence="6">The sequence shown here is derived from an EMBL/GenBank/DDBJ whole genome shotgun (WGS) entry which is preliminary data.</text>
</comment>